<dbReference type="Proteomes" id="UP000286641">
    <property type="component" value="Unplaced"/>
</dbReference>
<dbReference type="Pfam" id="PF15557">
    <property type="entry name" value="CAF1-p150_N"/>
    <property type="match status" value="1"/>
</dbReference>
<dbReference type="InterPro" id="IPR029105">
    <property type="entry name" value="CAF1-p150_C2"/>
</dbReference>
<evidence type="ECO:0000256" key="5">
    <source>
        <dbReference type="ARBA" id="ARBA00023186"/>
    </source>
</evidence>
<feature type="compositionally biased region" description="Basic and acidic residues" evidence="9">
    <location>
        <begin position="414"/>
        <end position="518"/>
    </location>
</feature>
<evidence type="ECO:0000256" key="3">
    <source>
        <dbReference type="ARBA" id="ARBA00022705"/>
    </source>
</evidence>
<dbReference type="GO" id="GO:0006334">
    <property type="term" value="P:nucleosome assembly"/>
    <property type="evidence" value="ECO:0007669"/>
    <property type="project" value="TreeGrafter"/>
</dbReference>
<feature type="compositionally biased region" description="Acidic residues" evidence="9">
    <location>
        <begin position="703"/>
        <end position="718"/>
    </location>
</feature>
<dbReference type="InterPro" id="IPR021644">
    <property type="entry name" value="CAF-1_p150_acidic"/>
</dbReference>
<feature type="domain" description="Chromatin assembly factor 1 subunit A dimerization" evidence="11">
    <location>
        <begin position="643"/>
        <end position="714"/>
    </location>
</feature>
<gene>
    <name evidence="15" type="primary">CHAF1A</name>
</gene>
<keyword evidence="7" id="KW-0539">Nucleus</keyword>
<keyword evidence="14" id="KW-1185">Reference proteome</keyword>
<evidence type="ECO:0000256" key="6">
    <source>
        <dbReference type="ARBA" id="ARBA00023204"/>
    </source>
</evidence>
<feature type="region of interest" description="Disordered" evidence="9">
    <location>
        <begin position="254"/>
        <end position="308"/>
    </location>
</feature>
<proteinExistence type="inferred from homology"/>
<dbReference type="InParanoid" id="A0A3Q7NA44"/>
<dbReference type="GO" id="GO:0006281">
    <property type="term" value="P:DNA repair"/>
    <property type="evidence" value="ECO:0007669"/>
    <property type="project" value="UniProtKB-KW"/>
</dbReference>
<evidence type="ECO:0000256" key="9">
    <source>
        <dbReference type="SAM" id="MobiDB-lite"/>
    </source>
</evidence>
<evidence type="ECO:0000313" key="14">
    <source>
        <dbReference type="Proteomes" id="UP000286641"/>
    </source>
</evidence>
<reference key="1">
    <citation type="submission" date="2019-01" db="UniProtKB">
        <authorList>
            <consortium name="RefSeq"/>
        </authorList>
    </citation>
    <scope>IDENTIFICATION</scope>
</reference>
<feature type="domain" description="Chromatin assembly factor 1 subunit p150 N-terminal" evidence="13">
    <location>
        <begin position="84"/>
        <end position="312"/>
    </location>
</feature>
<feature type="region of interest" description="Disordered" evidence="9">
    <location>
        <begin position="684"/>
        <end position="724"/>
    </location>
</feature>
<dbReference type="PANTHER" id="PTHR15272">
    <property type="entry name" value="CHROMATIN ASSEMBLY FACTOR 1 SUBUNIT A CAF-1 SUBUNIT A"/>
    <property type="match status" value="1"/>
</dbReference>
<evidence type="ECO:0000256" key="2">
    <source>
        <dbReference type="ARBA" id="ARBA00006913"/>
    </source>
</evidence>
<feature type="compositionally biased region" description="Basic and acidic residues" evidence="9">
    <location>
        <begin position="129"/>
        <end position="142"/>
    </location>
</feature>
<sequence>MGGMEASVLARMLPALPSSRGGLSRDAASPNHRAGCGGRRGSRQIRARRPRQQRRGREGERQWPPEQSPRLRRLRGARAAAGAMLEELECGAPGARGAAAAMDCKDRPAFPVKKLIQARLPFKRLNLVPKEKSEDGSDDTRSSEGTPAQSQVPDLETSLDTLENNCHMGSDIDCSPKLVNGKGPLDNFLRSRVKTSIDQTTVIIDLTEDSSDQLDGLVAHSKLDPAASPSEEAVSGVREEAGCDRGTLEASLEDELTYPEETLTDIPCKTEEGAGSRGAERSGDGQKALPPSSPVPTGGLRTCSEKDQDGWSEARGILFKGKVPVVVLQDILATKPPQAKSPPMTPADQGMPSESEMLESGPEEDSVLSHSSQGSSSPTSSPEGQSASKKHSSPRPSPTSTPIRRITKKLVKASAEKDQRRLQRAKERLGKQLKLRAEKEEKEKLKEEAKRAKEEAKKKKEEEKELKERERREKREKDEKEKAEKQRRKEERRKERQEALEAKLEEKRKKEEEKRLREEEKRIKAEKAEITRFFQKPKTPQAPKTLAGSCGKFAPFEIKEHMVLAPRFRTAFDQDLCDQLDHLLQQQGGEFSFLKDLKGRQPLRSGPTMVSNRNTSIYNSDVVIVESGKVDGVPERKKFGRMKLLQFSENHRPAYWGTWNKKTTVIHPRDPWAQDRKLLDYEVDSDEEWEEEEPGESLSHSEGDDDDEVGEDEDEDDGFFVPHGYLSEDEGVTEECADPENHKVRQKLKAKEWDEFLAKGKRFRVLQPVKIGCIWAADKDGGADLKVLQQFTACLLETVPSEEEQTPKASKREKRDQQILGQLLPLLHGNVNGSKAIIREFQECCRRGLLSKDTGSPDSSSASPPSPGSSRPQTPTTSEDAAVPSKARLKRIISENSVYEKRPDFRMCWYVHPQVLKTFDQEHLPVPCQWSYVTMVPAATREDSGSVPATGPGQGTPVSLKRKSAGSMCITQFMKKRRHDGQVGAGDLDGFQADTEEEEEEDGDCVILDISGVGEAPAPCGTTSGAGGSMGMDTSESPVPARSLGPC</sequence>
<evidence type="ECO:0000313" key="15">
    <source>
        <dbReference type="RefSeq" id="XP_025717105.1"/>
    </source>
</evidence>
<reference evidence="15" key="2">
    <citation type="submission" date="2025-08" db="UniProtKB">
        <authorList>
            <consortium name="RefSeq"/>
        </authorList>
    </citation>
    <scope>IDENTIFICATION</scope>
    <source>
        <tissue evidence="15">Blood</tissue>
    </source>
</reference>
<dbReference type="Pfam" id="PF12253">
    <property type="entry name" value="CAF1A_dimeriz"/>
    <property type="match status" value="1"/>
</dbReference>
<name>A0A3Q7NA44_CALUR</name>
<evidence type="ECO:0000259" key="12">
    <source>
        <dbReference type="Pfam" id="PF15539"/>
    </source>
</evidence>
<feature type="compositionally biased region" description="Polar residues" evidence="9">
    <location>
        <begin position="143"/>
        <end position="154"/>
    </location>
</feature>
<evidence type="ECO:0000259" key="10">
    <source>
        <dbReference type="Pfam" id="PF11600"/>
    </source>
</evidence>
<dbReference type="InterPro" id="IPR022043">
    <property type="entry name" value="CAF1A_DD"/>
</dbReference>
<dbReference type="RefSeq" id="XP_025717105.1">
    <property type="nucleotide sequence ID" value="XM_025861320.1"/>
</dbReference>
<dbReference type="Pfam" id="PF15539">
    <property type="entry name" value="CAF1-p150_C2"/>
    <property type="match status" value="1"/>
</dbReference>
<evidence type="ECO:0000256" key="8">
    <source>
        <dbReference type="ARBA" id="ARBA00023306"/>
    </source>
</evidence>
<accession>A0A3Q7NA44</accession>
<protein>
    <submittedName>
        <fullName evidence="15">Chromatin assembly factor 1 subunit A</fullName>
    </submittedName>
</protein>
<feature type="region of interest" description="Disordered" evidence="9">
    <location>
        <begin position="851"/>
        <end position="886"/>
    </location>
</feature>
<feature type="region of interest" description="Disordered" evidence="9">
    <location>
        <begin position="224"/>
        <end position="243"/>
    </location>
</feature>
<keyword evidence="3" id="KW-0235">DNA replication</keyword>
<keyword evidence="4" id="KW-0227">DNA damage</keyword>
<feature type="region of interest" description="Disordered" evidence="9">
    <location>
        <begin position="334"/>
        <end position="518"/>
    </location>
</feature>
<feature type="region of interest" description="Disordered" evidence="9">
    <location>
        <begin position="943"/>
        <end position="962"/>
    </location>
</feature>
<evidence type="ECO:0000259" key="11">
    <source>
        <dbReference type="Pfam" id="PF12253"/>
    </source>
</evidence>
<evidence type="ECO:0000259" key="13">
    <source>
        <dbReference type="Pfam" id="PF15557"/>
    </source>
</evidence>
<dbReference type="InterPro" id="IPR029091">
    <property type="entry name" value="CAF1_p150_N"/>
</dbReference>
<feature type="compositionally biased region" description="Acidic residues" evidence="9">
    <location>
        <begin position="684"/>
        <end position="695"/>
    </location>
</feature>
<feature type="compositionally biased region" description="Low complexity" evidence="9">
    <location>
        <begin position="851"/>
        <end position="878"/>
    </location>
</feature>
<dbReference type="GO" id="GO:0033186">
    <property type="term" value="C:CAF-1 complex"/>
    <property type="evidence" value="ECO:0007669"/>
    <property type="project" value="TreeGrafter"/>
</dbReference>
<feature type="compositionally biased region" description="Basic residues" evidence="9">
    <location>
        <begin position="40"/>
        <end position="54"/>
    </location>
</feature>
<evidence type="ECO:0000256" key="7">
    <source>
        <dbReference type="ARBA" id="ARBA00023242"/>
    </source>
</evidence>
<feature type="domain" description="Chromatin assembly factor 1 p150 subunit acidic region" evidence="10">
    <location>
        <begin position="424"/>
        <end position="563"/>
    </location>
</feature>
<dbReference type="PANTHER" id="PTHR15272:SF0">
    <property type="entry name" value="CHROMATIN ASSEMBLY FACTOR 1 SUBUNIT A"/>
    <property type="match status" value="1"/>
</dbReference>
<comment type="similarity">
    <text evidence="2">Belongs to the CHAF1A family.</text>
</comment>
<keyword evidence="6" id="KW-0234">DNA repair</keyword>
<dbReference type="CTD" id="10036"/>
<feature type="compositionally biased region" description="Low complexity" evidence="9">
    <location>
        <begin position="368"/>
        <end position="387"/>
    </location>
</feature>
<dbReference type="AlphaFoldDB" id="A0A3Q7NA44"/>
<organism evidence="14 15">
    <name type="scientific">Callorhinus ursinus</name>
    <name type="common">Northern fur seal</name>
    <dbReference type="NCBI Taxonomy" id="34884"/>
    <lineage>
        <taxon>Eukaryota</taxon>
        <taxon>Metazoa</taxon>
        <taxon>Chordata</taxon>
        <taxon>Craniata</taxon>
        <taxon>Vertebrata</taxon>
        <taxon>Euteleostomi</taxon>
        <taxon>Mammalia</taxon>
        <taxon>Eutheria</taxon>
        <taxon>Laurasiatheria</taxon>
        <taxon>Carnivora</taxon>
        <taxon>Caniformia</taxon>
        <taxon>Pinnipedia</taxon>
        <taxon>Otariidae</taxon>
        <taxon>Callorhinus</taxon>
    </lineage>
</organism>
<keyword evidence="5" id="KW-0143">Chaperone</keyword>
<comment type="subcellular location">
    <subcellularLocation>
        <location evidence="1">Nucleus</location>
    </subcellularLocation>
</comment>
<dbReference type="Pfam" id="PF11600">
    <property type="entry name" value="CAF1A_acidic"/>
    <property type="match status" value="1"/>
</dbReference>
<evidence type="ECO:0000256" key="4">
    <source>
        <dbReference type="ARBA" id="ARBA00022763"/>
    </source>
</evidence>
<feature type="domain" description="Chromatin assembly factor 1 subunit p150 C-terminal" evidence="12">
    <location>
        <begin position="750"/>
        <end position="1045"/>
    </location>
</feature>
<feature type="compositionally biased region" description="Basic and acidic residues" evidence="9">
    <location>
        <begin position="268"/>
        <end position="284"/>
    </location>
</feature>
<keyword evidence="8" id="KW-0131">Cell cycle</keyword>
<feature type="region of interest" description="Disordered" evidence="9">
    <location>
        <begin position="1022"/>
        <end position="1047"/>
    </location>
</feature>
<feature type="region of interest" description="Disordered" evidence="9">
    <location>
        <begin position="127"/>
        <end position="154"/>
    </location>
</feature>
<evidence type="ECO:0000256" key="1">
    <source>
        <dbReference type="ARBA" id="ARBA00004123"/>
    </source>
</evidence>
<dbReference type="GO" id="GO:0005634">
    <property type="term" value="C:nucleus"/>
    <property type="evidence" value="ECO:0007669"/>
    <property type="project" value="UniProtKB-SubCell"/>
</dbReference>
<dbReference type="GeneID" id="112815380"/>
<dbReference type="GO" id="GO:0006260">
    <property type="term" value="P:DNA replication"/>
    <property type="evidence" value="ECO:0007669"/>
    <property type="project" value="UniProtKB-KW"/>
</dbReference>
<feature type="region of interest" description="Disordered" evidence="9">
    <location>
        <begin position="16"/>
        <end position="78"/>
    </location>
</feature>